<dbReference type="AlphaFoldDB" id="A0A0V0H9M8"/>
<name>A0A0V0H9M8_SOLCH</name>
<protein>
    <submittedName>
        <fullName evidence="2">Putative ovule protein</fullName>
    </submittedName>
</protein>
<dbReference type="EMBL" id="GEDG01023235">
    <property type="protein sequence ID" value="JAP16893.1"/>
    <property type="molecule type" value="Transcribed_RNA"/>
</dbReference>
<evidence type="ECO:0000313" key="2">
    <source>
        <dbReference type="EMBL" id="JAP16893.1"/>
    </source>
</evidence>
<evidence type="ECO:0000256" key="1">
    <source>
        <dbReference type="SAM" id="MobiDB-lite"/>
    </source>
</evidence>
<accession>A0A0V0H9M8</accession>
<proteinExistence type="predicted"/>
<feature type="region of interest" description="Disordered" evidence="1">
    <location>
        <begin position="1"/>
        <end position="31"/>
    </location>
</feature>
<reference evidence="2" key="1">
    <citation type="submission" date="2015-12" db="EMBL/GenBank/DDBJ databases">
        <title>Gene expression during late stages of embryo sac development: a critical building block for successful pollen-pistil interactions.</title>
        <authorList>
            <person name="Liu Y."/>
            <person name="Joly V."/>
            <person name="Sabar M."/>
            <person name="Matton D.P."/>
        </authorList>
    </citation>
    <scope>NUCLEOTIDE SEQUENCE</scope>
</reference>
<organism evidence="2">
    <name type="scientific">Solanum chacoense</name>
    <name type="common">Chaco potato</name>
    <dbReference type="NCBI Taxonomy" id="4108"/>
    <lineage>
        <taxon>Eukaryota</taxon>
        <taxon>Viridiplantae</taxon>
        <taxon>Streptophyta</taxon>
        <taxon>Embryophyta</taxon>
        <taxon>Tracheophyta</taxon>
        <taxon>Spermatophyta</taxon>
        <taxon>Magnoliopsida</taxon>
        <taxon>eudicotyledons</taxon>
        <taxon>Gunneridae</taxon>
        <taxon>Pentapetalae</taxon>
        <taxon>asterids</taxon>
        <taxon>lamiids</taxon>
        <taxon>Solanales</taxon>
        <taxon>Solanaceae</taxon>
        <taxon>Solanoideae</taxon>
        <taxon>Solaneae</taxon>
        <taxon>Solanum</taxon>
    </lineage>
</organism>
<sequence length="141" mass="15336">MPAPGFDAKSVCSSTHPLKTEPKPPSPSTLSGRKFLVDARSSLKVKLLKLDDCKISPSLRGVGGTEPDDTLLFELLVSVPFPLAFLEPTPVPVKIVVSALISLLRQIPITTKTSKRFQLYNPTSQNVQITTNFKNSFAICI</sequence>